<feature type="transmembrane region" description="Helical" evidence="1">
    <location>
        <begin position="206"/>
        <end position="226"/>
    </location>
</feature>
<organism evidence="2 3">
    <name type="scientific">Desulfarculus baarsii (strain ATCC 33931 / DSM 2075 / LMG 7858 / VKM B-1802 / 2st14)</name>
    <dbReference type="NCBI Taxonomy" id="644282"/>
    <lineage>
        <taxon>Bacteria</taxon>
        <taxon>Pseudomonadati</taxon>
        <taxon>Thermodesulfobacteriota</taxon>
        <taxon>Desulfarculia</taxon>
        <taxon>Desulfarculales</taxon>
        <taxon>Desulfarculaceae</taxon>
        <taxon>Desulfarculus</taxon>
    </lineage>
</organism>
<dbReference type="RefSeq" id="WP_013257259.1">
    <property type="nucleotide sequence ID" value="NC_014365.1"/>
</dbReference>
<dbReference type="HOGENOM" id="CLU_1208174_0_0_7"/>
<name>E1QE17_DESB2</name>
<keyword evidence="1" id="KW-0472">Membrane</keyword>
<dbReference type="KEGG" id="dbr:Deba_0429"/>
<dbReference type="EMBL" id="CP002085">
    <property type="protein sequence ID" value="ADK83803.1"/>
    <property type="molecule type" value="Genomic_DNA"/>
</dbReference>
<evidence type="ECO:0000313" key="3">
    <source>
        <dbReference type="Proteomes" id="UP000009047"/>
    </source>
</evidence>
<feature type="transmembrane region" description="Helical" evidence="1">
    <location>
        <begin position="91"/>
        <end position="117"/>
    </location>
</feature>
<dbReference type="Proteomes" id="UP000009047">
    <property type="component" value="Chromosome"/>
</dbReference>
<dbReference type="AlphaFoldDB" id="E1QE17"/>
<evidence type="ECO:0000313" key="2">
    <source>
        <dbReference type="EMBL" id="ADK83803.1"/>
    </source>
</evidence>
<protein>
    <submittedName>
        <fullName evidence="2">Uncharacterized protein</fullName>
    </submittedName>
</protein>
<sequence>MNDFEQPQPSSQPPPQPALPWEAPQRWLAGFYPTFWWIARYPSRTFSLPAAGGPLRPALFVAVLALHLELISQALAWALTPGVGLAELPSIIAVGLMNGMVQGVGAAMLATPILSGLAHLALRAVGRARAPYVASYRALAYTAVTSVSVLAVMIVWHLARLAWGAESGDSLVGVVMGGLACSLVWSLYVGGVALDAAHHCGKVTAMAAQVAAALAMILFMFGIFGVGGA</sequence>
<proteinExistence type="predicted"/>
<feature type="transmembrane region" description="Helical" evidence="1">
    <location>
        <begin position="171"/>
        <end position="194"/>
    </location>
</feature>
<keyword evidence="1" id="KW-0812">Transmembrane</keyword>
<keyword evidence="3" id="KW-1185">Reference proteome</keyword>
<accession>E1QE17</accession>
<keyword evidence="1" id="KW-1133">Transmembrane helix</keyword>
<gene>
    <name evidence="2" type="ordered locus">Deba_0429</name>
</gene>
<evidence type="ECO:0000256" key="1">
    <source>
        <dbReference type="SAM" id="Phobius"/>
    </source>
</evidence>
<feature type="transmembrane region" description="Helical" evidence="1">
    <location>
        <begin position="138"/>
        <end position="159"/>
    </location>
</feature>
<reference evidence="2 3" key="1">
    <citation type="journal article" date="2010" name="Stand. Genomic Sci.">
        <title>Complete genome sequence of Desulfarculus baarsii type strain (2st14).</title>
        <authorList>
            <person name="Sun H."/>
            <person name="Spring S."/>
            <person name="Lapidus A."/>
            <person name="Davenport K."/>
            <person name="Del Rio T.G."/>
            <person name="Tice H."/>
            <person name="Nolan M."/>
            <person name="Copeland A."/>
            <person name="Cheng J.F."/>
            <person name="Lucas S."/>
            <person name="Tapia R."/>
            <person name="Goodwin L."/>
            <person name="Pitluck S."/>
            <person name="Ivanova N."/>
            <person name="Pagani I."/>
            <person name="Mavromatis K."/>
            <person name="Ovchinnikova G."/>
            <person name="Pati A."/>
            <person name="Chen A."/>
            <person name="Palaniappan K."/>
            <person name="Hauser L."/>
            <person name="Chang Y.J."/>
            <person name="Jeffries C.D."/>
            <person name="Detter J.C."/>
            <person name="Han C."/>
            <person name="Rohde M."/>
            <person name="Brambilla E."/>
            <person name="Goker M."/>
            <person name="Woyke T."/>
            <person name="Bristow J."/>
            <person name="Eisen J.A."/>
            <person name="Markowitz V."/>
            <person name="Hugenholtz P."/>
            <person name="Kyrpides N.C."/>
            <person name="Klenk H.P."/>
            <person name="Land M."/>
        </authorList>
    </citation>
    <scope>NUCLEOTIDE SEQUENCE [LARGE SCALE GENOMIC DNA]</scope>
    <source>
        <strain evidence="3">ATCC 33931 / DSM 2075 / LMG 7858 / VKM B-1802 / 2st14</strain>
    </source>
</reference>